<evidence type="ECO:0000256" key="5">
    <source>
        <dbReference type="ARBA" id="ARBA00022481"/>
    </source>
</evidence>
<reference evidence="12" key="1">
    <citation type="submission" date="2016-11" db="EMBL/GenBank/DDBJ databases">
        <authorList>
            <person name="Varghese N."/>
            <person name="Submissions S."/>
        </authorList>
    </citation>
    <scope>NUCLEOTIDE SEQUENCE [LARGE SCALE GENOMIC DNA]</scope>
    <source>
        <strain evidence="12">DSM 21264</strain>
    </source>
</reference>
<evidence type="ECO:0000256" key="10">
    <source>
        <dbReference type="SAM" id="Phobius"/>
    </source>
</evidence>
<proteinExistence type="inferred from homology"/>
<gene>
    <name evidence="11" type="ORF">SAMN02745781_03548</name>
</gene>
<dbReference type="PANTHER" id="PTHR39583:SF2">
    <property type="entry name" value="TYPE II SECRETION SYSTEM PROTEIN J"/>
    <property type="match status" value="1"/>
</dbReference>
<keyword evidence="7 10" id="KW-0812">Transmembrane</keyword>
<feature type="transmembrane region" description="Helical" evidence="10">
    <location>
        <begin position="12"/>
        <end position="34"/>
    </location>
</feature>
<comment type="similarity">
    <text evidence="2">Belongs to the GSP J family.</text>
</comment>
<dbReference type="RefSeq" id="WP_072962322.1">
    <property type="nucleotide sequence ID" value="NZ_FQUH01000021.1"/>
</dbReference>
<evidence type="ECO:0000256" key="4">
    <source>
        <dbReference type="ARBA" id="ARBA00022475"/>
    </source>
</evidence>
<evidence type="ECO:0000256" key="2">
    <source>
        <dbReference type="ARBA" id="ARBA00011084"/>
    </source>
</evidence>
<dbReference type="SUPFAM" id="SSF54523">
    <property type="entry name" value="Pili subunits"/>
    <property type="match status" value="1"/>
</dbReference>
<evidence type="ECO:0000256" key="7">
    <source>
        <dbReference type="ARBA" id="ARBA00022692"/>
    </source>
</evidence>
<dbReference type="Pfam" id="PF07963">
    <property type="entry name" value="N_methyl"/>
    <property type="match status" value="1"/>
</dbReference>
<evidence type="ECO:0000256" key="6">
    <source>
        <dbReference type="ARBA" id="ARBA00022519"/>
    </source>
</evidence>
<dbReference type="PROSITE" id="PS00409">
    <property type="entry name" value="PROKAR_NTER_METHYL"/>
    <property type="match status" value="1"/>
</dbReference>
<dbReference type="Gene3D" id="3.10.610.10">
    <property type="entry name" value="GSPII I/J protein-like"/>
    <property type="match status" value="1"/>
</dbReference>
<dbReference type="InterPro" id="IPR045584">
    <property type="entry name" value="Pilin-like"/>
</dbReference>
<evidence type="ECO:0000256" key="3">
    <source>
        <dbReference type="ARBA" id="ARBA00021539"/>
    </source>
</evidence>
<dbReference type="Pfam" id="PF11612">
    <property type="entry name" value="T2SSJ"/>
    <property type="match status" value="1"/>
</dbReference>
<evidence type="ECO:0000313" key="12">
    <source>
        <dbReference type="Proteomes" id="UP000184159"/>
    </source>
</evidence>
<dbReference type="PANTHER" id="PTHR39583">
    <property type="entry name" value="TYPE II SECRETION SYSTEM PROTEIN J-RELATED"/>
    <property type="match status" value="1"/>
</dbReference>
<comment type="subcellular location">
    <subcellularLocation>
        <location evidence="1">Cell inner membrane</location>
        <topology evidence="1">Single-pass membrane protein</topology>
    </subcellularLocation>
</comment>
<protein>
    <recommendedName>
        <fullName evidence="3">Type II secretion system protein J</fullName>
    </recommendedName>
</protein>
<keyword evidence="4" id="KW-1003">Cell membrane</keyword>
<dbReference type="InterPro" id="IPR051621">
    <property type="entry name" value="T2SS_protein_J"/>
</dbReference>
<evidence type="ECO:0000256" key="8">
    <source>
        <dbReference type="ARBA" id="ARBA00022989"/>
    </source>
</evidence>
<keyword evidence="5" id="KW-0488">Methylation</keyword>
<accession>A0A1M5FS74</accession>
<evidence type="ECO:0000313" key="11">
    <source>
        <dbReference type="EMBL" id="SHF94032.1"/>
    </source>
</evidence>
<dbReference type="GO" id="GO:0015628">
    <property type="term" value="P:protein secretion by the type II secretion system"/>
    <property type="evidence" value="ECO:0007669"/>
    <property type="project" value="InterPro"/>
</dbReference>
<keyword evidence="12" id="KW-1185">Reference proteome</keyword>
<dbReference type="Proteomes" id="UP000184159">
    <property type="component" value="Unassembled WGS sequence"/>
</dbReference>
<dbReference type="InterPro" id="IPR010055">
    <property type="entry name" value="T2SS_protein-GspJ"/>
</dbReference>
<sequence length="212" mass="24303">MLQMKRHSRGFTLIEVLVALAILASLTIAAYQVLNQVQRSNVVSQESEKRLGEIQKALAIMDSDFRQMASRQFRNQGEDPGSQLLWMQDGLLSSDSVGILFTRHGWVNPQMQFPRGDIIKVGYRLTGERLERVWWRYPDTVAGDNGIVRPLLTQVESISFRLYRHHQWVDRWEDKGVLPEAISVKLTLKDYGEIERIYLVSGSELSVSNVSK</sequence>
<keyword evidence="8 10" id="KW-1133">Transmembrane helix</keyword>
<dbReference type="NCBIfam" id="TIGR01711">
    <property type="entry name" value="gspJ"/>
    <property type="match status" value="1"/>
</dbReference>
<dbReference type="GO" id="GO:0015627">
    <property type="term" value="C:type II protein secretion system complex"/>
    <property type="evidence" value="ECO:0007669"/>
    <property type="project" value="InterPro"/>
</dbReference>
<evidence type="ECO:0000256" key="1">
    <source>
        <dbReference type="ARBA" id="ARBA00004377"/>
    </source>
</evidence>
<dbReference type="GO" id="GO:0005886">
    <property type="term" value="C:plasma membrane"/>
    <property type="evidence" value="ECO:0007669"/>
    <property type="project" value="UniProtKB-SubCell"/>
</dbReference>
<keyword evidence="9 10" id="KW-0472">Membrane</keyword>
<dbReference type="AlphaFoldDB" id="A0A1M5FS74"/>
<dbReference type="NCBIfam" id="TIGR02532">
    <property type="entry name" value="IV_pilin_GFxxxE"/>
    <property type="match status" value="1"/>
</dbReference>
<keyword evidence="6" id="KW-0997">Cell inner membrane</keyword>
<name>A0A1M5FS74_VIBGA</name>
<dbReference type="InterPro" id="IPR012902">
    <property type="entry name" value="N_methyl_site"/>
</dbReference>
<evidence type="ECO:0000256" key="9">
    <source>
        <dbReference type="ARBA" id="ARBA00023136"/>
    </source>
</evidence>
<dbReference type="EMBL" id="FQUH01000021">
    <property type="protein sequence ID" value="SHF94032.1"/>
    <property type="molecule type" value="Genomic_DNA"/>
</dbReference>
<organism evidence="11 12">
    <name type="scientific">Vibrio gazogenes DSM 21264 = NBRC 103151</name>
    <dbReference type="NCBI Taxonomy" id="1123492"/>
    <lineage>
        <taxon>Bacteria</taxon>
        <taxon>Pseudomonadati</taxon>
        <taxon>Pseudomonadota</taxon>
        <taxon>Gammaproteobacteria</taxon>
        <taxon>Vibrionales</taxon>
        <taxon>Vibrionaceae</taxon>
        <taxon>Vibrio</taxon>
    </lineage>
</organism>
<dbReference type="Gene3D" id="2.10.70.20">
    <property type="entry name" value="gspk-gspi-gspj complex like domains"/>
    <property type="match status" value="1"/>
</dbReference>